<accession>A0A1F4Y3S9</accession>
<sequence>MYSHAQLLQLMLEKKKSAEYDTATELVGSIEQMQSTFTQKMDELKEIPPADGGVHSKLSDAA</sequence>
<dbReference type="Proteomes" id="UP000176568">
    <property type="component" value="Unassembled WGS sequence"/>
</dbReference>
<proteinExistence type="predicted"/>
<name>A0A1F4Y3S9_9BACT</name>
<dbReference type="STRING" id="1797247.A2419_02920"/>
<protein>
    <submittedName>
        <fullName evidence="1">Uncharacterized protein</fullName>
    </submittedName>
</protein>
<evidence type="ECO:0000313" key="1">
    <source>
        <dbReference type="EMBL" id="OGC88592.1"/>
    </source>
</evidence>
<organism evidence="1 2">
    <name type="scientific">Candidatus Adlerbacteria bacterium RIFOXYC1_FULL_48_26</name>
    <dbReference type="NCBI Taxonomy" id="1797247"/>
    <lineage>
        <taxon>Bacteria</taxon>
        <taxon>Candidatus Adleribacteriota</taxon>
    </lineage>
</organism>
<dbReference type="AlphaFoldDB" id="A0A1F4Y3S9"/>
<gene>
    <name evidence="1" type="ORF">A2419_02920</name>
</gene>
<dbReference type="EMBL" id="MEXB01000007">
    <property type="protein sequence ID" value="OGC88592.1"/>
    <property type="molecule type" value="Genomic_DNA"/>
</dbReference>
<comment type="caution">
    <text evidence="1">The sequence shown here is derived from an EMBL/GenBank/DDBJ whole genome shotgun (WGS) entry which is preliminary data.</text>
</comment>
<evidence type="ECO:0000313" key="2">
    <source>
        <dbReference type="Proteomes" id="UP000176568"/>
    </source>
</evidence>
<reference evidence="1 2" key="1">
    <citation type="journal article" date="2016" name="Nat. Commun.">
        <title>Thousands of microbial genomes shed light on interconnected biogeochemical processes in an aquifer system.</title>
        <authorList>
            <person name="Anantharaman K."/>
            <person name="Brown C.T."/>
            <person name="Hug L.A."/>
            <person name="Sharon I."/>
            <person name="Castelle C.J."/>
            <person name="Probst A.J."/>
            <person name="Thomas B.C."/>
            <person name="Singh A."/>
            <person name="Wilkins M.J."/>
            <person name="Karaoz U."/>
            <person name="Brodie E.L."/>
            <person name="Williams K.H."/>
            <person name="Hubbard S.S."/>
            <person name="Banfield J.F."/>
        </authorList>
    </citation>
    <scope>NUCLEOTIDE SEQUENCE [LARGE SCALE GENOMIC DNA]</scope>
</reference>